<organism evidence="2">
    <name type="scientific">hydrothermal vent metagenome</name>
    <dbReference type="NCBI Taxonomy" id="652676"/>
    <lineage>
        <taxon>unclassified sequences</taxon>
        <taxon>metagenomes</taxon>
        <taxon>ecological metagenomes</taxon>
    </lineage>
</organism>
<gene>
    <name evidence="2" type="ORF">MNBD_NITROSPINAE05-589</name>
</gene>
<feature type="region of interest" description="Disordered" evidence="1">
    <location>
        <begin position="50"/>
        <end position="73"/>
    </location>
</feature>
<proteinExistence type="predicted"/>
<dbReference type="EMBL" id="UOGG01000056">
    <property type="protein sequence ID" value="VAX28271.1"/>
    <property type="molecule type" value="Genomic_DNA"/>
</dbReference>
<accession>A0A3B1CP62</accession>
<sequence length="73" mass="8111">MDFSVVGIEKASRVYNKQDRIAELNQKYPVKSVQGQEDRVNISQSGKRLLLESQNPNPPSAPPKTSSQVNITV</sequence>
<feature type="compositionally biased region" description="Polar residues" evidence="1">
    <location>
        <begin position="63"/>
        <end position="73"/>
    </location>
</feature>
<protein>
    <submittedName>
        <fullName evidence="2">Uncharacterized protein</fullName>
    </submittedName>
</protein>
<evidence type="ECO:0000313" key="2">
    <source>
        <dbReference type="EMBL" id="VAX28271.1"/>
    </source>
</evidence>
<evidence type="ECO:0000256" key="1">
    <source>
        <dbReference type="SAM" id="MobiDB-lite"/>
    </source>
</evidence>
<reference evidence="2" key="1">
    <citation type="submission" date="2018-06" db="EMBL/GenBank/DDBJ databases">
        <authorList>
            <person name="Zhirakovskaya E."/>
        </authorList>
    </citation>
    <scope>NUCLEOTIDE SEQUENCE</scope>
</reference>
<name>A0A3B1CP62_9ZZZZ</name>
<dbReference type="AlphaFoldDB" id="A0A3B1CP62"/>